<gene>
    <name evidence="1" type="ORF">ATO8_08571</name>
</gene>
<dbReference type="STRING" id="1379903.ATO8_08571"/>
<organism evidence="1 2">
    <name type="scientific">Roseivivax marinus</name>
    <dbReference type="NCBI Taxonomy" id="1379903"/>
    <lineage>
        <taxon>Bacteria</taxon>
        <taxon>Pseudomonadati</taxon>
        <taxon>Pseudomonadota</taxon>
        <taxon>Alphaproteobacteria</taxon>
        <taxon>Rhodobacterales</taxon>
        <taxon>Roseobacteraceae</taxon>
        <taxon>Roseivivax</taxon>
    </lineage>
</organism>
<dbReference type="eggNOG" id="ENOG50330WR">
    <property type="taxonomic scope" value="Bacteria"/>
</dbReference>
<dbReference type="PATRIC" id="fig|1317118.6.peg.1779"/>
<dbReference type="RefSeq" id="WP_306131734.1">
    <property type="nucleotide sequence ID" value="NZ_JASHIL010000007.1"/>
</dbReference>
<comment type="caution">
    <text evidence="1">The sequence shown here is derived from an EMBL/GenBank/DDBJ whole genome shotgun (WGS) entry which is preliminary data.</text>
</comment>
<dbReference type="Proteomes" id="UP000019063">
    <property type="component" value="Unassembled WGS sequence"/>
</dbReference>
<reference evidence="1 2" key="1">
    <citation type="journal article" date="2014" name="Antonie Van Leeuwenhoek">
        <title>Roseivivax atlanticus sp. nov., isolated from surface seawater of the Atlantic Ocean.</title>
        <authorList>
            <person name="Li G."/>
            <person name="Lai Q."/>
            <person name="Liu X."/>
            <person name="Sun F."/>
            <person name="Shao Z."/>
        </authorList>
    </citation>
    <scope>NUCLEOTIDE SEQUENCE [LARGE SCALE GENOMIC DNA]</scope>
    <source>
        <strain evidence="1 2">22II-s10s</strain>
    </source>
</reference>
<proteinExistence type="predicted"/>
<dbReference type="AlphaFoldDB" id="W4HKI1"/>
<protein>
    <submittedName>
        <fullName evidence="1">Uncharacterized protein</fullName>
    </submittedName>
</protein>
<dbReference type="EMBL" id="AQQW01000004">
    <property type="protein sequence ID" value="ETW13252.1"/>
    <property type="molecule type" value="Genomic_DNA"/>
</dbReference>
<evidence type="ECO:0000313" key="1">
    <source>
        <dbReference type="EMBL" id="ETW13252.1"/>
    </source>
</evidence>
<evidence type="ECO:0000313" key="2">
    <source>
        <dbReference type="Proteomes" id="UP000019063"/>
    </source>
</evidence>
<accession>W4HKI1</accession>
<sequence length="126" mass="13522">MLPASAQDDLGARLSIELNQTESRDAGCTLSFLVQNGHPADVTRAVFETVLFDAAGQVERLTLFDFGTLPAGRPRVRQFVVPDAMCEDLGRVLINGAETCEAEGLSADACTRDLRLDSRVGIEVIG</sequence>
<keyword evidence="2" id="KW-1185">Reference proteome</keyword>
<name>W4HKI1_9RHOB</name>